<comment type="caution">
    <text evidence="1">The sequence shown here is derived from an EMBL/GenBank/DDBJ whole genome shotgun (WGS) entry which is preliminary data.</text>
</comment>
<evidence type="ECO:0000313" key="2">
    <source>
        <dbReference type="Proteomes" id="UP001487740"/>
    </source>
</evidence>
<reference evidence="1 2" key="1">
    <citation type="submission" date="2023-03" db="EMBL/GenBank/DDBJ databases">
        <title>High-quality genome of Scylla paramamosain provides insights in environmental adaptation.</title>
        <authorList>
            <person name="Zhang L."/>
        </authorList>
    </citation>
    <scope>NUCLEOTIDE SEQUENCE [LARGE SCALE GENOMIC DNA]</scope>
    <source>
        <strain evidence="1">LZ_2023a</strain>
        <tissue evidence="1">Muscle</tissue>
    </source>
</reference>
<evidence type="ECO:0000313" key="1">
    <source>
        <dbReference type="EMBL" id="KAK8396706.1"/>
    </source>
</evidence>
<keyword evidence="2" id="KW-1185">Reference proteome</keyword>
<gene>
    <name evidence="1" type="ORF">O3P69_004996</name>
</gene>
<dbReference type="AlphaFoldDB" id="A0AAW0UAB3"/>
<organism evidence="1 2">
    <name type="scientific">Scylla paramamosain</name>
    <name type="common">Mud crab</name>
    <dbReference type="NCBI Taxonomy" id="85552"/>
    <lineage>
        <taxon>Eukaryota</taxon>
        <taxon>Metazoa</taxon>
        <taxon>Ecdysozoa</taxon>
        <taxon>Arthropoda</taxon>
        <taxon>Crustacea</taxon>
        <taxon>Multicrustacea</taxon>
        <taxon>Malacostraca</taxon>
        <taxon>Eumalacostraca</taxon>
        <taxon>Eucarida</taxon>
        <taxon>Decapoda</taxon>
        <taxon>Pleocyemata</taxon>
        <taxon>Brachyura</taxon>
        <taxon>Eubrachyura</taxon>
        <taxon>Portunoidea</taxon>
        <taxon>Portunidae</taxon>
        <taxon>Portuninae</taxon>
        <taxon>Scylla</taxon>
    </lineage>
</organism>
<protein>
    <submittedName>
        <fullName evidence="1">Uncharacterized protein</fullName>
    </submittedName>
</protein>
<sequence length="161" mass="17902">MKETVSVTKETVSVIKETAKENTCNVDWVCEWAKGEAVATCGSDAEMRPKGGQWLEGRRAAPHVATPHENRLKSYHALMVAVLGGIIRHSKHSTTLTLYFDALSARRACRAGLTRVAYCSLWTFEVNSLNGMVVASRKYKEEEERGRANHDAAILTLRSPR</sequence>
<dbReference type="Proteomes" id="UP001487740">
    <property type="component" value="Unassembled WGS sequence"/>
</dbReference>
<name>A0AAW0UAB3_SCYPA</name>
<dbReference type="EMBL" id="JARAKH010000015">
    <property type="protein sequence ID" value="KAK8396706.1"/>
    <property type="molecule type" value="Genomic_DNA"/>
</dbReference>
<accession>A0AAW0UAB3</accession>
<proteinExistence type="predicted"/>